<feature type="compositionally biased region" description="Low complexity" evidence="1">
    <location>
        <begin position="113"/>
        <end position="127"/>
    </location>
</feature>
<feature type="region of interest" description="Disordered" evidence="1">
    <location>
        <begin position="1"/>
        <end position="75"/>
    </location>
</feature>
<evidence type="ECO:0000313" key="3">
    <source>
        <dbReference type="Proteomes" id="UP001153365"/>
    </source>
</evidence>
<evidence type="ECO:0000313" key="2">
    <source>
        <dbReference type="EMBL" id="CAH7669395.1"/>
    </source>
</evidence>
<dbReference type="AlphaFoldDB" id="A0AAV0AL47"/>
<accession>A0AAV0AL47</accession>
<comment type="caution">
    <text evidence="2">The sequence shown here is derived from an EMBL/GenBank/DDBJ whole genome shotgun (WGS) entry which is preliminary data.</text>
</comment>
<organism evidence="2 3">
    <name type="scientific">Phakopsora pachyrhizi</name>
    <name type="common">Asian soybean rust disease fungus</name>
    <dbReference type="NCBI Taxonomy" id="170000"/>
    <lineage>
        <taxon>Eukaryota</taxon>
        <taxon>Fungi</taxon>
        <taxon>Dikarya</taxon>
        <taxon>Basidiomycota</taxon>
        <taxon>Pucciniomycotina</taxon>
        <taxon>Pucciniomycetes</taxon>
        <taxon>Pucciniales</taxon>
        <taxon>Phakopsoraceae</taxon>
        <taxon>Phakopsora</taxon>
    </lineage>
</organism>
<protein>
    <submittedName>
        <fullName evidence="2">Uncharacterized protein</fullName>
    </submittedName>
</protein>
<reference evidence="2" key="1">
    <citation type="submission" date="2022-06" db="EMBL/GenBank/DDBJ databases">
        <authorList>
            <consortium name="SYNGENTA / RWTH Aachen University"/>
        </authorList>
    </citation>
    <scope>NUCLEOTIDE SEQUENCE</scope>
</reference>
<sequence length="233" mass="24059">MRGSGPAGVTAGRAPPGFKEGPSTAGDLDCKRRRPGPTFLSAPRPEVGKGAIGGGSGMGPWREAALGSGSEGQKIPQSLAKAQISLRHWAWTSGSGLEGLGGFGRRDSRWALSDSPAASAGSSGSERPASEVRPSAEEVSMPGTEGRVKAGSAKEEKKEERERGRGRGRRLTKAPLLEAMAPVAGAIALRIGVLLGGLANRQAKQPCQTICAGESGGWRRLLVWLLVGDDRGC</sequence>
<feature type="compositionally biased region" description="Basic and acidic residues" evidence="1">
    <location>
        <begin position="146"/>
        <end position="165"/>
    </location>
</feature>
<proteinExistence type="predicted"/>
<evidence type="ECO:0000256" key="1">
    <source>
        <dbReference type="SAM" id="MobiDB-lite"/>
    </source>
</evidence>
<dbReference type="EMBL" id="CALTRL010000725">
    <property type="protein sequence ID" value="CAH7669395.1"/>
    <property type="molecule type" value="Genomic_DNA"/>
</dbReference>
<dbReference type="Proteomes" id="UP001153365">
    <property type="component" value="Unassembled WGS sequence"/>
</dbReference>
<feature type="region of interest" description="Disordered" evidence="1">
    <location>
        <begin position="113"/>
        <end position="170"/>
    </location>
</feature>
<name>A0AAV0AL47_PHAPC</name>
<gene>
    <name evidence="2" type="ORF">PPACK8108_LOCUS4013</name>
</gene>
<keyword evidence="3" id="KW-1185">Reference proteome</keyword>